<dbReference type="OrthoDB" id="3863176at2"/>
<comment type="caution">
    <text evidence="2">The sequence shown here is derived from an EMBL/GenBank/DDBJ whole genome shotgun (WGS) entry which is preliminary data.</text>
</comment>
<keyword evidence="3" id="KW-1185">Reference proteome</keyword>
<organism evidence="2 3">
    <name type="scientific">Bogoriella caseilytica</name>
    <dbReference type="NCBI Taxonomy" id="56055"/>
    <lineage>
        <taxon>Bacteria</taxon>
        <taxon>Bacillati</taxon>
        <taxon>Actinomycetota</taxon>
        <taxon>Actinomycetes</taxon>
        <taxon>Micrococcales</taxon>
        <taxon>Bogoriellaceae</taxon>
        <taxon>Bogoriella</taxon>
    </lineage>
</organism>
<dbReference type="PANTHER" id="PTHR43283:SF18">
    <property type="match status" value="1"/>
</dbReference>
<dbReference type="Pfam" id="PF00144">
    <property type="entry name" value="Beta-lactamase"/>
    <property type="match status" value="1"/>
</dbReference>
<proteinExistence type="predicted"/>
<dbReference type="SUPFAM" id="SSF56601">
    <property type="entry name" value="beta-lactamase/transpeptidase-like"/>
    <property type="match status" value="1"/>
</dbReference>
<dbReference type="InterPro" id="IPR001466">
    <property type="entry name" value="Beta-lactam-related"/>
</dbReference>
<dbReference type="RefSeq" id="WP_123303251.1">
    <property type="nucleotide sequence ID" value="NZ_RKHK01000001.1"/>
</dbReference>
<evidence type="ECO:0000313" key="2">
    <source>
        <dbReference type="EMBL" id="ROR72725.1"/>
    </source>
</evidence>
<dbReference type="AlphaFoldDB" id="A0A3N2BBW1"/>
<dbReference type="InterPro" id="IPR012338">
    <property type="entry name" value="Beta-lactam/transpept-like"/>
</dbReference>
<dbReference type="EMBL" id="RKHK01000001">
    <property type="protein sequence ID" value="ROR72725.1"/>
    <property type="molecule type" value="Genomic_DNA"/>
</dbReference>
<dbReference type="Gene3D" id="3.40.710.10">
    <property type="entry name" value="DD-peptidase/beta-lactamase superfamily"/>
    <property type="match status" value="1"/>
</dbReference>
<accession>A0A3N2BBW1</accession>
<sequence>MTSTPDPQPVLRSLAPYLADWAAFHADHRGITGLQLAVARRGELLLDLAHGQANAETGEPLRTDHRFIIASHSKTMTATLVMQLVEEGALRLDDTVAERYPDLAGSAVAGTTLRELLGHQGGFIRDSSDGDFWQYGRDFFSADDLVAMLRREGQVFEPNTHFKYSNMSFSLLGLILERVTGRSYQELAHERIVQPLGLEQTGPGWSPELDEHFAAGHSARFAHGDSRRALRHVDTATMLYAGGWYSTAADMTRYGAAHCYGDDRLLTDASKRLMQREESRPHVRGEDLGAYGLGMQVRTVGKRRLVGHSGGYPGHITRTWIDPVDGLVVSALTNDVDGPAAEIAVAIIRLIDLALDAAASEPEPLPQELRDVLGRWAGLWGVTDIVDLGGVLHLINPGDPAPSAAANRLDVTDGGGAPGLRVESVDGYGDVGERIGIGRDDDGAVRTLRFGGTTAWPYERYREAMAAGNPTTIPSALGQ</sequence>
<gene>
    <name evidence="2" type="ORF">EDD31_1084</name>
</gene>
<name>A0A3N2BBW1_9MICO</name>
<feature type="domain" description="Beta-lactamase-related" evidence="1">
    <location>
        <begin position="27"/>
        <end position="342"/>
    </location>
</feature>
<evidence type="ECO:0000313" key="3">
    <source>
        <dbReference type="Proteomes" id="UP000280668"/>
    </source>
</evidence>
<protein>
    <submittedName>
        <fullName evidence="2">CubicO group peptidase (Beta-lactamase class C family)</fullName>
    </submittedName>
</protein>
<dbReference type="InterPro" id="IPR050789">
    <property type="entry name" value="Diverse_Enzym_Activities"/>
</dbReference>
<reference evidence="2 3" key="1">
    <citation type="submission" date="2018-11" db="EMBL/GenBank/DDBJ databases">
        <title>Sequencing the genomes of 1000 actinobacteria strains.</title>
        <authorList>
            <person name="Klenk H.-P."/>
        </authorList>
    </citation>
    <scope>NUCLEOTIDE SEQUENCE [LARGE SCALE GENOMIC DNA]</scope>
    <source>
        <strain evidence="2 3">DSM 11294</strain>
    </source>
</reference>
<evidence type="ECO:0000259" key="1">
    <source>
        <dbReference type="Pfam" id="PF00144"/>
    </source>
</evidence>
<dbReference type="Proteomes" id="UP000280668">
    <property type="component" value="Unassembled WGS sequence"/>
</dbReference>
<dbReference type="PANTHER" id="PTHR43283">
    <property type="entry name" value="BETA-LACTAMASE-RELATED"/>
    <property type="match status" value="1"/>
</dbReference>